<dbReference type="SUPFAM" id="SSF56801">
    <property type="entry name" value="Acetyl-CoA synthetase-like"/>
    <property type="match status" value="1"/>
</dbReference>
<dbReference type="Pfam" id="PF13193">
    <property type="entry name" value="AMP-binding_C"/>
    <property type="match status" value="1"/>
</dbReference>
<organism evidence="5 6">
    <name type="scientific">Sphingopyxis lindanitolerans</name>
    <dbReference type="NCBI Taxonomy" id="2054227"/>
    <lineage>
        <taxon>Bacteria</taxon>
        <taxon>Pseudomonadati</taxon>
        <taxon>Pseudomonadota</taxon>
        <taxon>Alphaproteobacteria</taxon>
        <taxon>Sphingomonadales</taxon>
        <taxon>Sphingomonadaceae</taxon>
        <taxon>Sphingopyxis</taxon>
    </lineage>
</organism>
<proteinExistence type="inferred from homology"/>
<dbReference type="RefSeq" id="WP_105997995.1">
    <property type="nucleotide sequence ID" value="NZ_CM009578.1"/>
</dbReference>
<evidence type="ECO:0000259" key="4">
    <source>
        <dbReference type="Pfam" id="PF13193"/>
    </source>
</evidence>
<evidence type="ECO:0000313" key="5">
    <source>
        <dbReference type="EMBL" id="PQM27733.1"/>
    </source>
</evidence>
<dbReference type="InterPro" id="IPR025110">
    <property type="entry name" value="AMP-bd_C"/>
</dbReference>
<dbReference type="EMBL" id="PHFW01000002">
    <property type="protein sequence ID" value="PQM27733.1"/>
    <property type="molecule type" value="Genomic_DNA"/>
</dbReference>
<dbReference type="InterPro" id="IPR042099">
    <property type="entry name" value="ANL_N_sf"/>
</dbReference>
<dbReference type="AlphaFoldDB" id="A0A2S8B5W6"/>
<protein>
    <submittedName>
        <fullName evidence="5">Acid--CoA ligase</fullName>
    </submittedName>
</protein>
<dbReference type="PANTHER" id="PTHR43201">
    <property type="entry name" value="ACYL-COA SYNTHETASE"/>
    <property type="match status" value="1"/>
</dbReference>
<keyword evidence="6" id="KW-1185">Reference proteome</keyword>
<evidence type="ECO:0000313" key="6">
    <source>
        <dbReference type="Proteomes" id="UP000238954"/>
    </source>
</evidence>
<dbReference type="PANTHER" id="PTHR43201:SF5">
    <property type="entry name" value="MEDIUM-CHAIN ACYL-COA LIGASE ACSF2, MITOCHONDRIAL"/>
    <property type="match status" value="1"/>
</dbReference>
<dbReference type="Gene3D" id="3.30.300.30">
    <property type="match status" value="1"/>
</dbReference>
<comment type="caution">
    <text evidence="5">The sequence shown here is derived from an EMBL/GenBank/DDBJ whole genome shotgun (WGS) entry which is preliminary data.</text>
</comment>
<dbReference type="Pfam" id="PF00501">
    <property type="entry name" value="AMP-binding"/>
    <property type="match status" value="1"/>
</dbReference>
<keyword evidence="2 5" id="KW-0436">Ligase</keyword>
<dbReference type="InterPro" id="IPR000873">
    <property type="entry name" value="AMP-dep_synth/lig_dom"/>
</dbReference>
<reference evidence="6" key="1">
    <citation type="submission" date="2017-11" db="EMBL/GenBank/DDBJ databases">
        <title>The complete genome sequence of Sphingopyxis pomeranensis sp. nov. strain WS5A3p.</title>
        <authorList>
            <person name="Kaminski M.A."/>
        </authorList>
    </citation>
    <scope>NUCLEOTIDE SEQUENCE [LARGE SCALE GENOMIC DNA]</scope>
    <source>
        <strain evidence="6">WS5A3p</strain>
    </source>
</reference>
<evidence type="ECO:0000259" key="3">
    <source>
        <dbReference type="Pfam" id="PF00501"/>
    </source>
</evidence>
<feature type="domain" description="AMP-dependent synthetase/ligase" evidence="3">
    <location>
        <begin position="6"/>
        <end position="330"/>
    </location>
</feature>
<dbReference type="Proteomes" id="UP000238954">
    <property type="component" value="Chromosome"/>
</dbReference>
<dbReference type="OrthoDB" id="9803968at2"/>
<name>A0A2S8B5W6_9SPHN</name>
<evidence type="ECO:0000256" key="2">
    <source>
        <dbReference type="ARBA" id="ARBA00022598"/>
    </source>
</evidence>
<dbReference type="Gene3D" id="3.40.50.12780">
    <property type="entry name" value="N-terminal domain of ligase-like"/>
    <property type="match status" value="1"/>
</dbReference>
<comment type="similarity">
    <text evidence="1">Belongs to the ATP-dependent AMP-binding enzyme family.</text>
</comment>
<dbReference type="GO" id="GO:0031956">
    <property type="term" value="F:medium-chain fatty acid-CoA ligase activity"/>
    <property type="evidence" value="ECO:0007669"/>
    <property type="project" value="TreeGrafter"/>
</dbReference>
<sequence length="490" mass="53849">MGALLTHQAGRDPDWPALTFDGQTMTRAELDARANRRARALLDRGVGEGDYVTIGLRNGPEFHETAFAIWKIGAVPAPVPHTLPDIELRAIVELVAPKLVIGFDETRLPGHAVLPAGFEPDPGLSDAPLPEKISPSWKAITSGGSTGRPKVIVDHSPSVFDPDMPRLGMEVDDVILNPAPLYHNAPFGFTHMAMCWGAHVVEMAKFDPVEALRLIERHRIKWVYLVPTMMNRIAALPDEVRSSFDVSSIEMVIHMAAACPIWLKEKWIDWLGAEKIFELYAGTEVMGGTTISGPEWLLHKGSVGRVSPKTTRIVNDDGAICAPGEIGEIFFLPATGKGSTYHYLGATAKAIGEWESYGDMGWLDADHYLYLADRRTDMIVSGGSNIYPAEVEAALDQHRQIASSVVVGLPDDDLGHRVHAIIEPRDDAAALDPADIADFVASRLARYKLPYSYEIASGRLRDDAGKVRRSALRSDCIERIERGERFARLR</sequence>
<accession>A0A2S8B5W6</accession>
<dbReference type="GO" id="GO:0006631">
    <property type="term" value="P:fatty acid metabolic process"/>
    <property type="evidence" value="ECO:0007669"/>
    <property type="project" value="TreeGrafter"/>
</dbReference>
<gene>
    <name evidence="5" type="ORF">CVO77_03975</name>
</gene>
<evidence type="ECO:0000256" key="1">
    <source>
        <dbReference type="ARBA" id="ARBA00006432"/>
    </source>
</evidence>
<dbReference type="InterPro" id="IPR045851">
    <property type="entry name" value="AMP-bd_C_sf"/>
</dbReference>
<feature type="domain" description="AMP-binding enzyme C-terminal" evidence="4">
    <location>
        <begin position="390"/>
        <end position="455"/>
    </location>
</feature>